<protein>
    <submittedName>
        <fullName evidence="1">Uncharacterized protein</fullName>
    </submittedName>
</protein>
<name>A0ABR4K2H8_9EURO</name>
<keyword evidence="2" id="KW-1185">Reference proteome</keyword>
<organism evidence="1 2">
    <name type="scientific">Aspergillus pseudodeflectus</name>
    <dbReference type="NCBI Taxonomy" id="176178"/>
    <lineage>
        <taxon>Eukaryota</taxon>
        <taxon>Fungi</taxon>
        <taxon>Dikarya</taxon>
        <taxon>Ascomycota</taxon>
        <taxon>Pezizomycotina</taxon>
        <taxon>Eurotiomycetes</taxon>
        <taxon>Eurotiomycetidae</taxon>
        <taxon>Eurotiales</taxon>
        <taxon>Aspergillaceae</taxon>
        <taxon>Aspergillus</taxon>
        <taxon>Aspergillus subgen. Nidulantes</taxon>
    </lineage>
</organism>
<reference evidence="1 2" key="1">
    <citation type="submission" date="2024-07" db="EMBL/GenBank/DDBJ databases">
        <title>Section-level genome sequencing and comparative genomics of Aspergillus sections Usti and Cavernicolus.</title>
        <authorList>
            <consortium name="Lawrence Berkeley National Laboratory"/>
            <person name="Nybo J.L."/>
            <person name="Vesth T.C."/>
            <person name="Theobald S."/>
            <person name="Frisvad J.C."/>
            <person name="Larsen T.O."/>
            <person name="Kjaerboelling I."/>
            <person name="Rothschild-Mancinelli K."/>
            <person name="Lyhne E.K."/>
            <person name="Kogle M.E."/>
            <person name="Barry K."/>
            <person name="Clum A."/>
            <person name="Na H."/>
            <person name="Ledsgaard L."/>
            <person name="Lin J."/>
            <person name="Lipzen A."/>
            <person name="Kuo A."/>
            <person name="Riley R."/>
            <person name="Mondo S."/>
            <person name="LaButti K."/>
            <person name="Haridas S."/>
            <person name="Pangalinan J."/>
            <person name="Salamov A.A."/>
            <person name="Simmons B.A."/>
            <person name="Magnuson J.K."/>
            <person name="Chen J."/>
            <person name="Drula E."/>
            <person name="Henrissat B."/>
            <person name="Wiebenga A."/>
            <person name="Lubbers R.J."/>
            <person name="Gomes A.C."/>
            <person name="Macurrencykelacurrency M.R."/>
            <person name="Stajich J."/>
            <person name="Grigoriev I.V."/>
            <person name="Mortensen U.H."/>
            <person name="De vries R.P."/>
            <person name="Baker S.E."/>
            <person name="Andersen M.R."/>
        </authorList>
    </citation>
    <scope>NUCLEOTIDE SEQUENCE [LARGE SCALE GENOMIC DNA]</scope>
    <source>
        <strain evidence="1 2">CBS 756.74</strain>
    </source>
</reference>
<sequence>MSDQLWDVIDGKELFRHIHDQKGRYDAKQHITDMIALFGPPLPEIIQRYQCMQEYSWAEPVRREDGRVCETAEKYFCVPLFGSNGRFLYENLIPNRKLGDTIFDTVFFLQGKKREAFLNIAKGTLV</sequence>
<accession>A0ABR4K2H8</accession>
<gene>
    <name evidence="1" type="ORF">BJX68DRAFT_240748</name>
</gene>
<evidence type="ECO:0000313" key="1">
    <source>
        <dbReference type="EMBL" id="KAL2846531.1"/>
    </source>
</evidence>
<proteinExistence type="predicted"/>
<dbReference type="Proteomes" id="UP001610444">
    <property type="component" value="Unassembled WGS sequence"/>
</dbReference>
<dbReference type="GeneID" id="98155895"/>
<comment type="caution">
    <text evidence="1">The sequence shown here is derived from an EMBL/GenBank/DDBJ whole genome shotgun (WGS) entry which is preliminary data.</text>
</comment>
<dbReference type="RefSeq" id="XP_070897225.1">
    <property type="nucleotide sequence ID" value="XM_071040731.1"/>
</dbReference>
<dbReference type="EMBL" id="JBFXLR010000032">
    <property type="protein sequence ID" value="KAL2846531.1"/>
    <property type="molecule type" value="Genomic_DNA"/>
</dbReference>
<evidence type="ECO:0000313" key="2">
    <source>
        <dbReference type="Proteomes" id="UP001610444"/>
    </source>
</evidence>